<feature type="non-terminal residue" evidence="1">
    <location>
        <position position="68"/>
    </location>
</feature>
<evidence type="ECO:0000313" key="2">
    <source>
        <dbReference type="Proteomes" id="UP000789901"/>
    </source>
</evidence>
<keyword evidence="2" id="KW-1185">Reference proteome</keyword>
<name>A0ABN7X8Y1_GIGMA</name>
<reference evidence="1 2" key="1">
    <citation type="submission" date="2021-06" db="EMBL/GenBank/DDBJ databases">
        <authorList>
            <person name="Kallberg Y."/>
            <person name="Tangrot J."/>
            <person name="Rosling A."/>
        </authorList>
    </citation>
    <scope>NUCLEOTIDE SEQUENCE [LARGE SCALE GENOMIC DNA]</scope>
    <source>
        <strain evidence="1 2">120-4 pot B 10/14</strain>
    </source>
</reference>
<proteinExistence type="predicted"/>
<dbReference type="EMBL" id="CAJVQB010100314">
    <property type="protein sequence ID" value="CAG8850277.1"/>
    <property type="molecule type" value="Genomic_DNA"/>
</dbReference>
<comment type="caution">
    <text evidence="1">The sequence shown here is derived from an EMBL/GenBank/DDBJ whole genome shotgun (WGS) entry which is preliminary data.</text>
</comment>
<feature type="non-terminal residue" evidence="1">
    <location>
        <position position="1"/>
    </location>
</feature>
<protein>
    <submittedName>
        <fullName evidence="1">12792_t:CDS:1</fullName>
    </submittedName>
</protein>
<gene>
    <name evidence="1" type="ORF">GMARGA_LOCUS40137</name>
</gene>
<evidence type="ECO:0000313" key="1">
    <source>
        <dbReference type="EMBL" id="CAG8850277.1"/>
    </source>
</evidence>
<organism evidence="1 2">
    <name type="scientific">Gigaspora margarita</name>
    <dbReference type="NCBI Taxonomy" id="4874"/>
    <lineage>
        <taxon>Eukaryota</taxon>
        <taxon>Fungi</taxon>
        <taxon>Fungi incertae sedis</taxon>
        <taxon>Mucoromycota</taxon>
        <taxon>Glomeromycotina</taxon>
        <taxon>Glomeromycetes</taxon>
        <taxon>Diversisporales</taxon>
        <taxon>Gigasporaceae</taxon>
        <taxon>Gigaspora</taxon>
    </lineage>
</organism>
<accession>A0ABN7X8Y1</accession>
<dbReference type="Proteomes" id="UP000789901">
    <property type="component" value="Unassembled WGS sequence"/>
</dbReference>
<sequence length="68" mass="7834">QNRITTENHASMIPVQSIEQTTTIKIHKSNTNIAQNDKIKYYLLENALKNLPLWTPIDIENYLLADPV</sequence>